<proteinExistence type="predicted"/>
<comment type="caution">
    <text evidence="3">The sequence shown here is derived from an EMBL/GenBank/DDBJ whole genome shotgun (WGS) entry which is preliminary data.</text>
</comment>
<sequence length="195" mass="21444">MKKLNVKKVSILLAAGFLCSATISTHQVTFAKQATAVPQAKTEQAVKTLSELKIGQKFIVPELKFKDNTYVLDYKTTDVQGDSVADRVILVGTKEMYNGELDAYASDLSIIVQDGKTQKYTKYDWLNKGTDGTMYGELGREPNLIVGDYTGDKVDDIIVTAPQGGNGGYVDHLVLSWQENKLKVVFADNQATVKQ</sequence>
<keyword evidence="4" id="KW-1185">Reference proteome</keyword>
<dbReference type="EMBL" id="JALIRP010000007">
    <property type="protein sequence ID" value="MCJ8013461.1"/>
    <property type="molecule type" value="Genomic_DNA"/>
</dbReference>
<dbReference type="Proteomes" id="UP001139347">
    <property type="component" value="Unassembled WGS sequence"/>
</dbReference>
<dbReference type="Pfam" id="PF01839">
    <property type="entry name" value="FG-GAP"/>
    <property type="match status" value="1"/>
</dbReference>
<dbReference type="AlphaFoldDB" id="A0A9X1WRS7"/>
<evidence type="ECO:0000313" key="4">
    <source>
        <dbReference type="Proteomes" id="UP001139347"/>
    </source>
</evidence>
<dbReference type="InterPro" id="IPR028994">
    <property type="entry name" value="Integrin_alpha_N"/>
</dbReference>
<dbReference type="SUPFAM" id="SSF69318">
    <property type="entry name" value="Integrin alpha N-terminal domain"/>
    <property type="match status" value="1"/>
</dbReference>
<organism evidence="3 4">
    <name type="scientific">Paenibacillus mangrovi</name>
    <dbReference type="NCBI Taxonomy" id="2931978"/>
    <lineage>
        <taxon>Bacteria</taxon>
        <taxon>Bacillati</taxon>
        <taxon>Bacillota</taxon>
        <taxon>Bacilli</taxon>
        <taxon>Bacillales</taxon>
        <taxon>Paenibacillaceae</taxon>
        <taxon>Paenibacillus</taxon>
    </lineage>
</organism>
<evidence type="ECO:0008006" key="5">
    <source>
        <dbReference type="Google" id="ProtNLM"/>
    </source>
</evidence>
<feature type="signal peptide" evidence="2">
    <location>
        <begin position="1"/>
        <end position="26"/>
    </location>
</feature>
<feature type="chain" id="PRO_5040898171" description="Copper amine oxidase-like N-terminal domain-containing protein" evidence="2">
    <location>
        <begin position="27"/>
        <end position="195"/>
    </location>
</feature>
<name>A0A9X1WRS7_9BACL</name>
<evidence type="ECO:0000256" key="2">
    <source>
        <dbReference type="SAM" id="SignalP"/>
    </source>
</evidence>
<evidence type="ECO:0000313" key="3">
    <source>
        <dbReference type="EMBL" id="MCJ8013461.1"/>
    </source>
</evidence>
<keyword evidence="1 2" id="KW-0732">Signal</keyword>
<gene>
    <name evidence="3" type="ORF">MUG84_17180</name>
</gene>
<dbReference type="RefSeq" id="WP_244726943.1">
    <property type="nucleotide sequence ID" value="NZ_JALIRP010000007.1"/>
</dbReference>
<protein>
    <recommendedName>
        <fullName evidence="5">Copper amine oxidase-like N-terminal domain-containing protein</fullName>
    </recommendedName>
</protein>
<accession>A0A9X1WRS7</accession>
<dbReference type="InterPro" id="IPR013517">
    <property type="entry name" value="FG-GAP"/>
</dbReference>
<evidence type="ECO:0000256" key="1">
    <source>
        <dbReference type="ARBA" id="ARBA00022729"/>
    </source>
</evidence>
<reference evidence="3" key="1">
    <citation type="submission" date="2022-04" db="EMBL/GenBank/DDBJ databases">
        <title>Paenibacillus mangrovi sp. nov., a novel endophytic bacterium isolated from bark of Kandelia candel.</title>
        <authorList>
            <person name="Tuo L."/>
        </authorList>
    </citation>
    <scope>NUCLEOTIDE SEQUENCE</scope>
    <source>
        <strain evidence="3">KQZ6P-2</strain>
    </source>
</reference>